<protein>
    <submittedName>
        <fullName evidence="5">NUDIX hydrolase</fullName>
    </submittedName>
</protein>
<comment type="similarity">
    <text evidence="3">Belongs to the Nudix hydrolase family.</text>
</comment>
<dbReference type="Proteomes" id="UP000664771">
    <property type="component" value="Unassembled WGS sequence"/>
</dbReference>
<evidence type="ECO:0000256" key="3">
    <source>
        <dbReference type="RuleBase" id="RU003476"/>
    </source>
</evidence>
<keyword evidence="2 3" id="KW-0378">Hydrolase</keyword>
<keyword evidence="6" id="KW-1185">Reference proteome</keyword>
<feature type="domain" description="Nudix hydrolase" evidence="4">
    <location>
        <begin position="8"/>
        <end position="144"/>
    </location>
</feature>
<dbReference type="InterPro" id="IPR020084">
    <property type="entry name" value="NUDIX_hydrolase_CS"/>
</dbReference>
<dbReference type="InterPro" id="IPR015797">
    <property type="entry name" value="NUDIX_hydrolase-like_dom_sf"/>
</dbReference>
<dbReference type="PROSITE" id="PS00893">
    <property type="entry name" value="NUDIX_BOX"/>
    <property type="match status" value="1"/>
</dbReference>
<dbReference type="Gene3D" id="3.90.79.10">
    <property type="entry name" value="Nucleoside Triphosphate Pyrophosphohydrolase"/>
    <property type="match status" value="1"/>
</dbReference>
<dbReference type="InterPro" id="IPR000086">
    <property type="entry name" value="NUDIX_hydrolase_dom"/>
</dbReference>
<evidence type="ECO:0000256" key="2">
    <source>
        <dbReference type="ARBA" id="ARBA00022801"/>
    </source>
</evidence>
<dbReference type="InterPro" id="IPR020476">
    <property type="entry name" value="Nudix_hydrolase"/>
</dbReference>
<evidence type="ECO:0000313" key="6">
    <source>
        <dbReference type="Proteomes" id="UP000664771"/>
    </source>
</evidence>
<dbReference type="CDD" id="cd04673">
    <property type="entry name" value="NUDIX_ADPRase"/>
    <property type="match status" value="1"/>
</dbReference>
<dbReference type="PANTHER" id="PTHR43736:SF1">
    <property type="entry name" value="DIHYDRONEOPTERIN TRIPHOSPHATE DIPHOSPHATASE"/>
    <property type="match status" value="1"/>
</dbReference>
<dbReference type="EMBL" id="JAFVMF010000006">
    <property type="protein sequence ID" value="MBO1359592.1"/>
    <property type="molecule type" value="Genomic_DNA"/>
</dbReference>
<evidence type="ECO:0000259" key="4">
    <source>
        <dbReference type="PROSITE" id="PS51462"/>
    </source>
</evidence>
<dbReference type="PRINTS" id="PR00502">
    <property type="entry name" value="NUDIXFAMILY"/>
</dbReference>
<proteinExistence type="inferred from homology"/>
<name>A0ABS3LUK2_9PROT</name>
<comment type="caution">
    <text evidence="5">The sequence shown here is derived from an EMBL/GenBank/DDBJ whole genome shotgun (WGS) entry which is preliminary data.</text>
</comment>
<dbReference type="PROSITE" id="PS51462">
    <property type="entry name" value="NUDIX"/>
    <property type="match status" value="1"/>
</dbReference>
<dbReference type="SUPFAM" id="SSF55811">
    <property type="entry name" value="Nudix"/>
    <property type="match status" value="1"/>
</dbReference>
<gene>
    <name evidence="5" type="ORF">J2D73_07255</name>
</gene>
<evidence type="ECO:0000313" key="5">
    <source>
        <dbReference type="EMBL" id="MBO1359592.1"/>
    </source>
</evidence>
<accession>A0ABS3LUK2</accession>
<dbReference type="Pfam" id="PF00293">
    <property type="entry name" value="NUDIX"/>
    <property type="match status" value="1"/>
</dbReference>
<organism evidence="5 6">
    <name type="scientific">Acetobacter sacchari</name>
    <dbReference type="NCBI Taxonomy" id="2661687"/>
    <lineage>
        <taxon>Bacteria</taxon>
        <taxon>Pseudomonadati</taxon>
        <taxon>Pseudomonadota</taxon>
        <taxon>Alphaproteobacteria</taxon>
        <taxon>Acetobacterales</taxon>
        <taxon>Acetobacteraceae</taxon>
        <taxon>Acetobacter</taxon>
    </lineage>
</organism>
<dbReference type="GO" id="GO:0016787">
    <property type="term" value="F:hydrolase activity"/>
    <property type="evidence" value="ECO:0007669"/>
    <property type="project" value="UniProtKB-KW"/>
</dbReference>
<sequence length="153" mass="16086">MTEVNEIAPRGAVLAVLRRSDDGAFLLVRRANPPDSGLWGFPGGKIEPGEGMFEAACRELREETGVSAHGRSVITAFDSITRAPSGALLFHYLIAVILCSSDVALADVSLHAGDDALEADWFDTKGIRALGALASARCLEIALAAEPSKPQGI</sequence>
<evidence type="ECO:0000256" key="1">
    <source>
        <dbReference type="ARBA" id="ARBA00001946"/>
    </source>
</evidence>
<reference evidence="5 6" key="1">
    <citation type="submission" date="2021-03" db="EMBL/GenBank/DDBJ databases">
        <title>The complete genome sequence of Acetobacter sacchari TBRC 11175.</title>
        <authorList>
            <person name="Charoenyingcharoen P."/>
            <person name="Yukphan P."/>
        </authorList>
    </citation>
    <scope>NUCLEOTIDE SEQUENCE [LARGE SCALE GENOMIC DNA]</scope>
    <source>
        <strain evidence="5 6">TBRC 11175</strain>
    </source>
</reference>
<dbReference type="PANTHER" id="PTHR43736">
    <property type="entry name" value="ADP-RIBOSE PYROPHOSPHATASE"/>
    <property type="match status" value="1"/>
</dbReference>
<comment type="cofactor">
    <cofactor evidence="1">
        <name>Mg(2+)</name>
        <dbReference type="ChEBI" id="CHEBI:18420"/>
    </cofactor>
</comment>